<feature type="region of interest" description="Disordered" evidence="1">
    <location>
        <begin position="1"/>
        <end position="24"/>
    </location>
</feature>
<protein>
    <submittedName>
        <fullName evidence="2">Uncharacterized protein</fullName>
    </submittedName>
</protein>
<evidence type="ECO:0000313" key="2">
    <source>
        <dbReference type="EMBL" id="JAD39884.1"/>
    </source>
</evidence>
<reference evidence="2" key="1">
    <citation type="submission" date="2014-09" db="EMBL/GenBank/DDBJ databases">
        <authorList>
            <person name="Magalhaes I.L.F."/>
            <person name="Oliveira U."/>
            <person name="Santos F.R."/>
            <person name="Vidigal T.H.D.A."/>
            <person name="Brescovit A.D."/>
            <person name="Santos A.J."/>
        </authorList>
    </citation>
    <scope>NUCLEOTIDE SEQUENCE</scope>
    <source>
        <tissue evidence="2">Shoot tissue taken approximately 20 cm above the soil surface</tissue>
    </source>
</reference>
<sequence length="42" mass="4813">MHIDHHVSQDNVTSRSNLTNKSDLHSIVLKLRRSSIMQNRGS</sequence>
<evidence type="ECO:0000256" key="1">
    <source>
        <dbReference type="SAM" id="MobiDB-lite"/>
    </source>
</evidence>
<name>A0A0A8ZKD5_ARUDO</name>
<dbReference type="EMBL" id="GBRH01258011">
    <property type="protein sequence ID" value="JAD39884.1"/>
    <property type="molecule type" value="Transcribed_RNA"/>
</dbReference>
<feature type="compositionally biased region" description="Polar residues" evidence="1">
    <location>
        <begin position="9"/>
        <end position="21"/>
    </location>
</feature>
<organism evidence="2">
    <name type="scientific">Arundo donax</name>
    <name type="common">Giant reed</name>
    <name type="synonym">Donax arundinaceus</name>
    <dbReference type="NCBI Taxonomy" id="35708"/>
    <lineage>
        <taxon>Eukaryota</taxon>
        <taxon>Viridiplantae</taxon>
        <taxon>Streptophyta</taxon>
        <taxon>Embryophyta</taxon>
        <taxon>Tracheophyta</taxon>
        <taxon>Spermatophyta</taxon>
        <taxon>Magnoliopsida</taxon>
        <taxon>Liliopsida</taxon>
        <taxon>Poales</taxon>
        <taxon>Poaceae</taxon>
        <taxon>PACMAD clade</taxon>
        <taxon>Arundinoideae</taxon>
        <taxon>Arundineae</taxon>
        <taxon>Arundo</taxon>
    </lineage>
</organism>
<accession>A0A0A8ZKD5</accession>
<reference evidence="2" key="2">
    <citation type="journal article" date="2015" name="Data Brief">
        <title>Shoot transcriptome of the giant reed, Arundo donax.</title>
        <authorList>
            <person name="Barrero R.A."/>
            <person name="Guerrero F.D."/>
            <person name="Moolhuijzen P."/>
            <person name="Goolsby J.A."/>
            <person name="Tidwell J."/>
            <person name="Bellgard S.E."/>
            <person name="Bellgard M.I."/>
        </authorList>
    </citation>
    <scope>NUCLEOTIDE SEQUENCE</scope>
    <source>
        <tissue evidence="2">Shoot tissue taken approximately 20 cm above the soil surface</tissue>
    </source>
</reference>
<dbReference type="AlphaFoldDB" id="A0A0A8ZKD5"/>
<proteinExistence type="predicted"/>